<accession>A0ABT7SQM3</accession>
<dbReference type="EMBL" id="JAUCDY010000011">
    <property type="protein sequence ID" value="MDM7858491.1"/>
    <property type="molecule type" value="Genomic_DNA"/>
</dbReference>
<proteinExistence type="predicted"/>
<reference evidence="1 2" key="1">
    <citation type="submission" date="2023-06" db="EMBL/GenBank/DDBJ databases">
        <title>Thiopseudomonas sp. CY1220 draft genome sequence.</title>
        <authorList>
            <person name="Zhao G."/>
            <person name="An M."/>
        </authorList>
    </citation>
    <scope>NUCLEOTIDE SEQUENCE [LARGE SCALE GENOMIC DNA]</scope>
    <source>
        <strain evidence="1 2">CY1220</strain>
    </source>
</reference>
<comment type="caution">
    <text evidence="1">The sequence shown here is derived from an EMBL/GenBank/DDBJ whole genome shotgun (WGS) entry which is preliminary data.</text>
</comment>
<evidence type="ECO:0000313" key="2">
    <source>
        <dbReference type="Proteomes" id="UP001241056"/>
    </source>
</evidence>
<sequence>MRRAILTAGDKHFFRYVNKVKEDTGISLNLWGVNPLEVTHFKTGFLGIEPDFERQRVYASGKMGQLRYQGKRLQQMLKSPGYFNSSLWDTWSGEYFRSAAKKSDYFHVFDYWQWSEKEINSLLADYDWELATDTPTTWRIGDGTAGIYNYIYYTLAGFTEHDTFRSNQVREGELTREQALQLVEVENAPCHDNLRWYLASTGFDFVDTIKRINAMPRLHEKLY</sequence>
<dbReference type="RefSeq" id="WP_289411211.1">
    <property type="nucleotide sequence ID" value="NZ_JAUCDY010000011.1"/>
</dbReference>
<name>A0ABT7SQM3_9GAMM</name>
<organism evidence="1 2">
    <name type="scientific">Thiopseudomonas acetoxidans</name>
    <dbReference type="NCBI Taxonomy" id="3041622"/>
    <lineage>
        <taxon>Bacteria</taxon>
        <taxon>Pseudomonadati</taxon>
        <taxon>Pseudomonadota</taxon>
        <taxon>Gammaproteobacteria</taxon>
        <taxon>Pseudomonadales</taxon>
        <taxon>Pseudomonadaceae</taxon>
        <taxon>Thiopseudomonas</taxon>
    </lineage>
</organism>
<evidence type="ECO:0000313" key="1">
    <source>
        <dbReference type="EMBL" id="MDM7858491.1"/>
    </source>
</evidence>
<keyword evidence="2" id="KW-1185">Reference proteome</keyword>
<gene>
    <name evidence="1" type="ORF">QEZ41_09425</name>
</gene>
<protein>
    <submittedName>
        <fullName evidence="1">Uncharacterized protein</fullName>
    </submittedName>
</protein>
<dbReference type="Proteomes" id="UP001241056">
    <property type="component" value="Unassembled WGS sequence"/>
</dbReference>